<keyword evidence="5" id="KW-1185">Reference proteome</keyword>
<feature type="transmembrane region" description="Helical" evidence="2">
    <location>
        <begin position="353"/>
        <end position="371"/>
    </location>
</feature>
<feature type="transmembrane region" description="Helical" evidence="2">
    <location>
        <begin position="501"/>
        <end position="524"/>
    </location>
</feature>
<feature type="transmembrane region" description="Helical" evidence="2">
    <location>
        <begin position="602"/>
        <end position="630"/>
    </location>
</feature>
<dbReference type="Proteomes" id="UP000234882">
    <property type="component" value="Plasmid pCBA4604-01"/>
</dbReference>
<keyword evidence="1" id="KW-1003">Cell membrane</keyword>
<dbReference type="NCBIfam" id="TIGR02123">
    <property type="entry name" value="TRAP_fused"/>
    <property type="match status" value="1"/>
</dbReference>
<keyword evidence="1" id="KW-0997">Cell inner membrane</keyword>
<dbReference type="RefSeq" id="WP_101501168.1">
    <property type="nucleotide sequence ID" value="NZ_CP025584.1"/>
</dbReference>
<reference evidence="4 5" key="1">
    <citation type="submission" date="2017-12" db="EMBL/GenBank/DDBJ databases">
        <title>Genomic analysis of Paracoccus sp. CBA4604.</title>
        <authorList>
            <person name="Roh S.W."/>
            <person name="Kim J.Y."/>
            <person name="Kim J.S."/>
        </authorList>
    </citation>
    <scope>NUCLEOTIDE SEQUENCE [LARGE SCALE GENOMIC DNA]</scope>
    <source>
        <strain evidence="4 5">CBA4604</strain>
        <plasmid evidence="5">pcba4604-01</plasmid>
    </source>
</reference>
<feature type="transmembrane region" description="Helical" evidence="2">
    <location>
        <begin position="51"/>
        <end position="68"/>
    </location>
</feature>
<geneLocation type="plasmid" evidence="5">
    <name>pcba4604-01</name>
</geneLocation>
<dbReference type="AlphaFoldDB" id="A0A2K9MJL8"/>
<proteinExistence type="predicted"/>
<feature type="transmembrane region" description="Helical" evidence="2">
    <location>
        <begin position="197"/>
        <end position="220"/>
    </location>
</feature>
<feature type="transmembrane region" description="Helical" evidence="2">
    <location>
        <begin position="571"/>
        <end position="590"/>
    </location>
</feature>
<feature type="transmembrane region" description="Helical" evidence="2">
    <location>
        <begin position="536"/>
        <end position="559"/>
    </location>
</feature>
<dbReference type="EMBL" id="CP025584">
    <property type="protein sequence ID" value="AUM75831.1"/>
    <property type="molecule type" value="Genomic_DNA"/>
</dbReference>
<evidence type="ECO:0000256" key="1">
    <source>
        <dbReference type="RuleBase" id="RU369079"/>
    </source>
</evidence>
<dbReference type="InterPro" id="IPR010656">
    <property type="entry name" value="DctM"/>
</dbReference>
<feature type="transmembrane region" description="Helical" evidence="2">
    <location>
        <begin position="75"/>
        <end position="96"/>
    </location>
</feature>
<keyword evidence="2" id="KW-1133">Transmembrane helix</keyword>
<organism evidence="4 5">
    <name type="scientific">Paracoccus jeotgali</name>
    <dbReference type="NCBI Taxonomy" id="2065379"/>
    <lineage>
        <taxon>Bacteria</taxon>
        <taxon>Pseudomonadati</taxon>
        <taxon>Pseudomonadota</taxon>
        <taxon>Alphaproteobacteria</taxon>
        <taxon>Rhodobacterales</taxon>
        <taxon>Paracoccaceae</taxon>
        <taxon>Paracoccus</taxon>
    </lineage>
</organism>
<feature type="transmembrane region" description="Helical" evidence="2">
    <location>
        <begin position="415"/>
        <end position="436"/>
    </location>
</feature>
<keyword evidence="2" id="KW-0812">Transmembrane</keyword>
<evidence type="ECO:0000313" key="4">
    <source>
        <dbReference type="EMBL" id="AUM75831.1"/>
    </source>
</evidence>
<dbReference type="PANTHER" id="PTHR43849:SF2">
    <property type="entry name" value="BLL3936 PROTEIN"/>
    <property type="match status" value="1"/>
</dbReference>
<keyword evidence="2" id="KW-0472">Membrane</keyword>
<dbReference type="GO" id="GO:0005886">
    <property type="term" value="C:plasma membrane"/>
    <property type="evidence" value="ECO:0007669"/>
    <property type="project" value="UniProtKB-SubCell"/>
</dbReference>
<evidence type="ECO:0000313" key="5">
    <source>
        <dbReference type="Proteomes" id="UP000234882"/>
    </source>
</evidence>
<feature type="transmembrane region" description="Helical" evidence="2">
    <location>
        <begin position="456"/>
        <end position="480"/>
    </location>
</feature>
<comment type="subcellular location">
    <subcellularLocation>
        <location evidence="1">Cell inner membrane</location>
        <topology evidence="1">Multi-pass membrane protein</topology>
    </subcellularLocation>
</comment>
<dbReference type="InterPro" id="IPR011853">
    <property type="entry name" value="TRAP_DctM-Dct_fused"/>
</dbReference>
<dbReference type="Pfam" id="PF06808">
    <property type="entry name" value="DctM"/>
    <property type="match status" value="1"/>
</dbReference>
<name>A0A2K9MJL8_9RHOB</name>
<dbReference type="OrthoDB" id="9759894at2"/>
<comment type="function">
    <text evidence="1">Part of the tripartite ATP-independent periplasmic (TRAP) transport system.</text>
</comment>
<feature type="transmembrane region" description="Helical" evidence="2">
    <location>
        <begin position="377"/>
        <end position="394"/>
    </location>
</feature>
<gene>
    <name evidence="4" type="ORF">CYR75_15545</name>
</gene>
<feature type="transmembrane region" description="Helical" evidence="2">
    <location>
        <begin position="25"/>
        <end position="45"/>
    </location>
</feature>
<feature type="transmembrane region" description="Helical" evidence="2">
    <location>
        <begin position="135"/>
        <end position="152"/>
    </location>
</feature>
<feature type="transmembrane region" description="Helical" evidence="2">
    <location>
        <begin position="315"/>
        <end position="333"/>
    </location>
</feature>
<evidence type="ECO:0000259" key="3">
    <source>
        <dbReference type="Pfam" id="PF06808"/>
    </source>
</evidence>
<feature type="domain" description="TRAP C4-dicarboxylate transport system permease DctM subunit" evidence="3">
    <location>
        <begin position="124"/>
        <end position="560"/>
    </location>
</feature>
<dbReference type="PANTHER" id="PTHR43849">
    <property type="entry name" value="BLL3936 PROTEIN"/>
    <property type="match status" value="1"/>
</dbReference>
<keyword evidence="4" id="KW-0614">Plasmid</keyword>
<dbReference type="KEGG" id="paru:CYR75_15545"/>
<protein>
    <submittedName>
        <fullName evidence="4">C4-dicarboxylate ABC transporter</fullName>
    </submittedName>
</protein>
<dbReference type="GO" id="GO:0022857">
    <property type="term" value="F:transmembrane transporter activity"/>
    <property type="evidence" value="ECO:0007669"/>
    <property type="project" value="UniProtKB-UniRule"/>
</dbReference>
<sequence>MTTAPVPVAPLPVARAQVENKLRDGVITALSLAMTAFHLLAASPLWLAPNLLLRAVHILFAVVIIFLLHPVGRGIFGRLINSALVALAIGTLGYAALYHSSIAVRPPWTLEASTLELFVAMGAIFVVLEATRRSLGMAIVWLCLIFIVYAFVGPELRFVSWLRPLAHGGVSINEFVDQMYFSFEGLFGTALGVSAEYIFLFVMFGAVLQVAGGGDFFITITRAMTGQSRGGPAKIAVVASGLMGMMSGSAVANVATTGSLTIPMMLKLGYPRRFAGAVEAIASTGGQLTPPIMGAAAFLMAGILGISYLEVAAAAIIPAALFYVALLLAVHLASIKLNLQPLDRAEAGSTRAVLLGGWTFLIPVVILVVLMLQGYSAGFSAFFGVIAAFVTPYLRPSTFVGWRQQVAGIRLGVEGAVVVAAACASAGIIVGIVQISGLGFKFSALVTSFSGGSLDIALLLAMIASFIFGMGMPTTAAYIVQATLVAPALVKLGADPLAAHMFVFYYAVLGQITPPLAVAAYAAAPIAGETATRVGWTAFLIGLPIYIIPFMFVSNTVLLTPELSVDLLYTLLRSVVAVAALSAVVVGWLFGARLTWATRVVLVLAAVMMIHPDVLSTLAGGLVLAGIYGFQRHQSRQISRVHSS</sequence>
<accession>A0A2K9MJL8</accession>
<keyword evidence="1" id="KW-0813">Transport</keyword>
<feature type="transmembrane region" description="Helical" evidence="2">
    <location>
        <begin position="108"/>
        <end position="128"/>
    </location>
</feature>
<evidence type="ECO:0000256" key="2">
    <source>
        <dbReference type="SAM" id="Phobius"/>
    </source>
</evidence>